<evidence type="ECO:0000313" key="2">
    <source>
        <dbReference type="Proteomes" id="UP000592180"/>
    </source>
</evidence>
<organism evidence="1 2">
    <name type="scientific">Chryseobacterium defluvii</name>
    <dbReference type="NCBI Taxonomy" id="160396"/>
    <lineage>
        <taxon>Bacteria</taxon>
        <taxon>Pseudomonadati</taxon>
        <taxon>Bacteroidota</taxon>
        <taxon>Flavobacteriia</taxon>
        <taxon>Flavobacteriales</taxon>
        <taxon>Weeksellaceae</taxon>
        <taxon>Chryseobacterium group</taxon>
        <taxon>Chryseobacterium</taxon>
    </lineage>
</organism>
<reference evidence="1 2" key="1">
    <citation type="submission" date="2020-08" db="EMBL/GenBank/DDBJ databases">
        <title>Functional genomics of gut bacteria from endangered species of beetles.</title>
        <authorList>
            <person name="Carlos-Shanley C."/>
        </authorList>
    </citation>
    <scope>NUCLEOTIDE SEQUENCE [LARGE SCALE GENOMIC DNA]</scope>
    <source>
        <strain evidence="1 2">S00151</strain>
    </source>
</reference>
<proteinExistence type="predicted"/>
<comment type="caution">
    <text evidence="1">The sequence shown here is derived from an EMBL/GenBank/DDBJ whole genome shotgun (WGS) entry which is preliminary data.</text>
</comment>
<accession>A0A840KGD6</accession>
<dbReference type="Proteomes" id="UP000592180">
    <property type="component" value="Unassembled WGS sequence"/>
</dbReference>
<keyword evidence="2" id="KW-1185">Reference proteome</keyword>
<evidence type="ECO:0000313" key="1">
    <source>
        <dbReference type="EMBL" id="MBB4807078.1"/>
    </source>
</evidence>
<gene>
    <name evidence="1" type="ORF">HNP38_002382</name>
</gene>
<protein>
    <submittedName>
        <fullName evidence="1">Uncharacterized protein</fullName>
    </submittedName>
</protein>
<name>A0A840KGD6_9FLAO</name>
<dbReference type="AlphaFoldDB" id="A0A840KGD6"/>
<sequence length="37" mass="4436">MSFQLKTTSTFKKQLKKYQYVPKVLKKLKECLDELVT</sequence>
<dbReference type="EMBL" id="JACHLE010000003">
    <property type="protein sequence ID" value="MBB4807078.1"/>
    <property type="molecule type" value="Genomic_DNA"/>
</dbReference>